<dbReference type="Pfam" id="PF10502">
    <property type="entry name" value="Peptidase_S26"/>
    <property type="match status" value="2"/>
</dbReference>
<gene>
    <name evidence="11" type="ORF">MKW94_020565</name>
</gene>
<sequence>MNGLRNLLKYKSIAKEAFDKTLIAGELLCFLHVTNTYVCTPTLGHGPSMLPTLNLTGDWILAEKISTRLGKVHNGDIVTARSPENPKKTIVKRIMGMEGDTVTYLVDPKNSEKSRTITVPKGHVWIQGDNIYSSNDSRHFGSIPYGLVQGKVFFRFWPVDGFGSLGPEV</sequence>
<evidence type="ECO:0000313" key="12">
    <source>
        <dbReference type="Proteomes" id="UP001177140"/>
    </source>
</evidence>
<comment type="subunit">
    <text evidence="8">Heterodimer of 2 subunits, IMP1A/B and IMP12.</text>
</comment>
<comment type="subcellular location">
    <subcellularLocation>
        <location evidence="1">Mitochondrion inner membrane</location>
    </subcellularLocation>
</comment>
<keyword evidence="5" id="KW-0472">Membrane</keyword>
<dbReference type="Gene3D" id="2.10.109.10">
    <property type="entry name" value="Umud Fragment, subunit A"/>
    <property type="match status" value="1"/>
</dbReference>
<keyword evidence="12" id="KW-1185">Reference proteome</keyword>
<evidence type="ECO:0000256" key="9">
    <source>
        <dbReference type="PIRSR" id="PIRSR600223-1"/>
    </source>
</evidence>
<evidence type="ECO:0000256" key="2">
    <source>
        <dbReference type="ARBA" id="ARBA00022792"/>
    </source>
</evidence>
<evidence type="ECO:0000313" key="11">
    <source>
        <dbReference type="EMBL" id="MCL7040394.1"/>
    </source>
</evidence>
<dbReference type="CDD" id="cd06530">
    <property type="entry name" value="S26_SPase_I"/>
    <property type="match status" value="1"/>
</dbReference>
<comment type="function">
    <text evidence="7">Catalyzes the removal of transit peptides required for the targeting of proteins from the mitochondrial matrix, across the inner membrane, into the inter-membrane space.</text>
</comment>
<evidence type="ECO:0000256" key="5">
    <source>
        <dbReference type="ARBA" id="ARBA00023136"/>
    </source>
</evidence>
<evidence type="ECO:0000256" key="3">
    <source>
        <dbReference type="ARBA" id="ARBA00022801"/>
    </source>
</evidence>
<keyword evidence="3" id="KW-0378">Hydrolase</keyword>
<reference evidence="11" key="1">
    <citation type="submission" date="2022-03" db="EMBL/GenBank/DDBJ databases">
        <title>A functionally conserved STORR gene fusion in Papaver species that diverged 16.8 million years ago.</title>
        <authorList>
            <person name="Catania T."/>
        </authorList>
    </citation>
    <scope>NUCLEOTIDE SEQUENCE</scope>
    <source>
        <strain evidence="11">S-191538</strain>
    </source>
</reference>
<evidence type="ECO:0000256" key="7">
    <source>
        <dbReference type="ARBA" id="ARBA00054895"/>
    </source>
</evidence>
<dbReference type="NCBIfam" id="TIGR02227">
    <property type="entry name" value="sigpep_I_bact"/>
    <property type="match status" value="1"/>
</dbReference>
<dbReference type="InterPro" id="IPR052064">
    <property type="entry name" value="Mito_IMP1_subunit"/>
</dbReference>
<dbReference type="Proteomes" id="UP001177140">
    <property type="component" value="Unassembled WGS sequence"/>
</dbReference>
<dbReference type="AlphaFoldDB" id="A0AA42ASZ8"/>
<comment type="similarity">
    <text evidence="6">Belongs to the peptidase S26 family. IMP1 subfamily.</text>
</comment>
<dbReference type="GO" id="GO:0006627">
    <property type="term" value="P:protein processing involved in protein targeting to mitochondrion"/>
    <property type="evidence" value="ECO:0007669"/>
    <property type="project" value="TreeGrafter"/>
</dbReference>
<comment type="caution">
    <text evidence="11">The sequence shown here is derived from an EMBL/GenBank/DDBJ whole genome shotgun (WGS) entry which is preliminary data.</text>
</comment>
<dbReference type="GO" id="GO:0006465">
    <property type="term" value="P:signal peptide processing"/>
    <property type="evidence" value="ECO:0007669"/>
    <property type="project" value="InterPro"/>
</dbReference>
<dbReference type="SUPFAM" id="SSF51306">
    <property type="entry name" value="LexA/Signal peptidase"/>
    <property type="match status" value="1"/>
</dbReference>
<dbReference type="FunFam" id="2.10.109.10:FF:000014">
    <property type="entry name" value="Inner membrane protease subunit 1"/>
    <property type="match status" value="1"/>
</dbReference>
<evidence type="ECO:0000259" key="10">
    <source>
        <dbReference type="Pfam" id="PF10502"/>
    </source>
</evidence>
<dbReference type="GO" id="GO:0004252">
    <property type="term" value="F:serine-type endopeptidase activity"/>
    <property type="evidence" value="ECO:0007669"/>
    <property type="project" value="InterPro"/>
</dbReference>
<dbReference type="PANTHER" id="PTHR12383">
    <property type="entry name" value="PROTEASE FAMILY S26 MITOCHONDRIAL INNER MEMBRANE PROTEASE-RELATED"/>
    <property type="match status" value="1"/>
</dbReference>
<evidence type="ECO:0000256" key="8">
    <source>
        <dbReference type="ARBA" id="ARBA00064368"/>
    </source>
</evidence>
<protein>
    <recommendedName>
        <fullName evidence="10">Peptidase S26 domain-containing protein</fullName>
    </recommendedName>
</protein>
<name>A0AA42ASZ8_PAPNU</name>
<dbReference type="PANTHER" id="PTHR12383:SF16">
    <property type="entry name" value="MITOCHONDRIAL INNER MEMBRANE PROTEASE SUBUNIT 1"/>
    <property type="match status" value="1"/>
</dbReference>
<evidence type="ECO:0000256" key="6">
    <source>
        <dbReference type="ARBA" id="ARBA00038445"/>
    </source>
</evidence>
<dbReference type="InterPro" id="IPR000223">
    <property type="entry name" value="Pept_S26A_signal_pept_1"/>
</dbReference>
<feature type="active site" evidence="9">
    <location>
        <position position="92"/>
    </location>
</feature>
<dbReference type="PRINTS" id="PR00727">
    <property type="entry name" value="LEADERPTASE"/>
</dbReference>
<proteinExistence type="inferred from homology"/>
<evidence type="ECO:0000256" key="4">
    <source>
        <dbReference type="ARBA" id="ARBA00023128"/>
    </source>
</evidence>
<feature type="active site" evidence="9">
    <location>
        <position position="48"/>
    </location>
</feature>
<keyword evidence="2" id="KW-0999">Mitochondrion inner membrane</keyword>
<dbReference type="GO" id="GO:0042720">
    <property type="term" value="C:mitochondrial inner membrane peptidase complex"/>
    <property type="evidence" value="ECO:0007669"/>
    <property type="project" value="TreeGrafter"/>
</dbReference>
<keyword evidence="4" id="KW-0496">Mitochondrion</keyword>
<dbReference type="InterPro" id="IPR036286">
    <property type="entry name" value="LexA/Signal_pep-like_sf"/>
</dbReference>
<feature type="domain" description="Peptidase S26" evidence="10">
    <location>
        <begin position="115"/>
        <end position="157"/>
    </location>
</feature>
<organism evidence="11 12">
    <name type="scientific">Papaver nudicaule</name>
    <name type="common">Iceland poppy</name>
    <dbReference type="NCBI Taxonomy" id="74823"/>
    <lineage>
        <taxon>Eukaryota</taxon>
        <taxon>Viridiplantae</taxon>
        <taxon>Streptophyta</taxon>
        <taxon>Embryophyta</taxon>
        <taxon>Tracheophyta</taxon>
        <taxon>Spermatophyta</taxon>
        <taxon>Magnoliopsida</taxon>
        <taxon>Ranunculales</taxon>
        <taxon>Papaveraceae</taxon>
        <taxon>Papaveroideae</taxon>
        <taxon>Papaver</taxon>
    </lineage>
</organism>
<accession>A0AA42ASZ8</accession>
<evidence type="ECO:0000256" key="1">
    <source>
        <dbReference type="ARBA" id="ARBA00004273"/>
    </source>
</evidence>
<dbReference type="InterPro" id="IPR019533">
    <property type="entry name" value="Peptidase_S26"/>
</dbReference>
<feature type="domain" description="Peptidase S26" evidence="10">
    <location>
        <begin position="27"/>
        <end position="104"/>
    </location>
</feature>
<dbReference type="EMBL" id="JAJJMA010211773">
    <property type="protein sequence ID" value="MCL7040394.1"/>
    <property type="molecule type" value="Genomic_DNA"/>
</dbReference>